<comment type="caution">
    <text evidence="2">The sequence shown here is derived from an EMBL/GenBank/DDBJ whole genome shotgun (WGS) entry which is preliminary data.</text>
</comment>
<dbReference type="Proteomes" id="UP000327493">
    <property type="component" value="Chromosome 21"/>
</dbReference>
<reference evidence="2 3" key="1">
    <citation type="submission" date="2019-08" db="EMBL/GenBank/DDBJ databases">
        <title>A chromosome-level genome assembly, high-density linkage maps, and genome scans reveal the genomic architecture of hybrid incompatibilities underlying speciation via character displacement in darters (Percidae: Etheostominae).</title>
        <authorList>
            <person name="Moran R.L."/>
            <person name="Catchen J.M."/>
            <person name="Fuller R.C."/>
        </authorList>
    </citation>
    <scope>NUCLEOTIDE SEQUENCE [LARGE SCALE GENOMIC DNA]</scope>
    <source>
        <strain evidence="2">EspeVRDwgs_2016</strain>
        <tissue evidence="2">Muscle</tissue>
    </source>
</reference>
<evidence type="ECO:0000256" key="1">
    <source>
        <dbReference type="SAM" id="MobiDB-lite"/>
    </source>
</evidence>
<proteinExistence type="predicted"/>
<feature type="region of interest" description="Disordered" evidence="1">
    <location>
        <begin position="223"/>
        <end position="246"/>
    </location>
</feature>
<evidence type="ECO:0000313" key="2">
    <source>
        <dbReference type="EMBL" id="KAA8581141.1"/>
    </source>
</evidence>
<sequence>MLLLSLTGTGAYTTLLQTQHALMFEFGLKEYSGSCTQMAQDDIMAVKVKIEEEETSVCNLDSTPPQDDVGEKTNPLLESPEPFTESGNGEDPNPEKVSDSDIEVDSCIASVDGPATEDENPESVLQDFNIIKIEEESIPISNNRAPGLSLANTQLPLNSRPVLAVPVNSADKPSALQTGRQAFLLRYISPPKSGLKLNNQDAKTGTQCSRANEDECKDTIVRSRETYPSPKANSASKPKEKTQETVKCPRRYQPVVVLNHPDADIPEVANVMKVVNRYKGAVTKVSLSQKTIQALAELATIWKNSSTKGGSSRSDDPRPRPVQSSVRERFLLKLKLRKKSKKKYEVVIPASGPGGRFELSQHWDTTHHTYTVITVRPRVSVAITTPIRLHQNWDMLTWFKTGQETSAYQMGRAGGGVGLGDGNHGESSRWA</sequence>
<feature type="region of interest" description="Disordered" evidence="1">
    <location>
        <begin position="56"/>
        <end position="103"/>
    </location>
</feature>
<dbReference type="EMBL" id="VOFY01000021">
    <property type="protein sequence ID" value="KAA8581141.1"/>
    <property type="molecule type" value="Genomic_DNA"/>
</dbReference>
<feature type="compositionally biased region" description="Polar residues" evidence="1">
    <location>
        <begin position="56"/>
        <end position="65"/>
    </location>
</feature>
<evidence type="ECO:0000313" key="3">
    <source>
        <dbReference type="Proteomes" id="UP000327493"/>
    </source>
</evidence>
<feature type="region of interest" description="Disordered" evidence="1">
    <location>
        <begin position="305"/>
        <end position="324"/>
    </location>
</feature>
<dbReference type="AlphaFoldDB" id="A0A5J5CMA7"/>
<gene>
    <name evidence="2" type="ORF">FQN60_002722</name>
</gene>
<protein>
    <submittedName>
        <fullName evidence="2">Uncharacterized protein</fullName>
    </submittedName>
</protein>
<organism evidence="2 3">
    <name type="scientific">Etheostoma spectabile</name>
    <name type="common">orangethroat darter</name>
    <dbReference type="NCBI Taxonomy" id="54343"/>
    <lineage>
        <taxon>Eukaryota</taxon>
        <taxon>Metazoa</taxon>
        <taxon>Chordata</taxon>
        <taxon>Craniata</taxon>
        <taxon>Vertebrata</taxon>
        <taxon>Euteleostomi</taxon>
        <taxon>Actinopterygii</taxon>
        <taxon>Neopterygii</taxon>
        <taxon>Teleostei</taxon>
        <taxon>Neoteleostei</taxon>
        <taxon>Acanthomorphata</taxon>
        <taxon>Eupercaria</taxon>
        <taxon>Perciformes</taxon>
        <taxon>Percoidei</taxon>
        <taxon>Percidae</taxon>
        <taxon>Etheostomatinae</taxon>
        <taxon>Etheostoma</taxon>
    </lineage>
</organism>
<accession>A0A5J5CMA7</accession>
<name>A0A5J5CMA7_9PERO</name>
<keyword evidence="3" id="KW-1185">Reference proteome</keyword>